<evidence type="ECO:0000313" key="5">
    <source>
        <dbReference type="Proteomes" id="UP000324832"/>
    </source>
</evidence>
<dbReference type="GO" id="GO:0005737">
    <property type="term" value="C:cytoplasm"/>
    <property type="evidence" value="ECO:0007669"/>
    <property type="project" value="TreeGrafter"/>
</dbReference>
<proteinExistence type="predicted"/>
<dbReference type="PANTHER" id="PTHR12566:SF9">
    <property type="entry name" value="CYTOPLASMIC POLYADENYLATION ELEMENT-BINDING PROTEIN 1"/>
    <property type="match status" value="1"/>
</dbReference>
<gene>
    <name evidence="4" type="ORF">LSINAPIS_LOCUS6284</name>
</gene>
<dbReference type="Gene3D" id="4.10.640.40">
    <property type="entry name" value="Cytoplasmic polyadenylation element-binding protein, ZZ domain"/>
    <property type="match status" value="1"/>
</dbReference>
<feature type="domain" description="Cytoplasmic polyadenylation element-binding protein ZZ" evidence="3">
    <location>
        <begin position="74"/>
        <end position="124"/>
    </location>
</feature>
<dbReference type="Proteomes" id="UP000324832">
    <property type="component" value="Unassembled WGS sequence"/>
</dbReference>
<evidence type="ECO:0000256" key="1">
    <source>
        <dbReference type="ARBA" id="ARBA00022884"/>
    </source>
</evidence>
<protein>
    <recommendedName>
        <fullName evidence="3">Cytoplasmic polyadenylation element-binding protein ZZ domain-containing protein</fullName>
    </recommendedName>
</protein>
<dbReference type="AlphaFoldDB" id="A0A5E4Q7M6"/>
<dbReference type="GO" id="GO:2000766">
    <property type="term" value="P:negative regulation of cytoplasmic translation"/>
    <property type="evidence" value="ECO:0007669"/>
    <property type="project" value="TreeGrafter"/>
</dbReference>
<dbReference type="GO" id="GO:0005634">
    <property type="term" value="C:nucleus"/>
    <property type="evidence" value="ECO:0007669"/>
    <property type="project" value="TreeGrafter"/>
</dbReference>
<feature type="compositionally biased region" description="Low complexity" evidence="2">
    <location>
        <begin position="162"/>
        <end position="178"/>
    </location>
</feature>
<dbReference type="InterPro" id="IPR038446">
    <property type="entry name" value="CEBP_ZZ_sf"/>
</dbReference>
<dbReference type="EMBL" id="FZQP02001937">
    <property type="protein sequence ID" value="VVC94302.1"/>
    <property type="molecule type" value="Genomic_DNA"/>
</dbReference>
<keyword evidence="5" id="KW-1185">Reference proteome</keyword>
<keyword evidence="1" id="KW-0694">RNA-binding</keyword>
<dbReference type="Pfam" id="PF16366">
    <property type="entry name" value="CEBP_ZZ"/>
    <property type="match status" value="1"/>
</dbReference>
<feature type="region of interest" description="Disordered" evidence="2">
    <location>
        <begin position="122"/>
        <end position="190"/>
    </location>
</feature>
<dbReference type="GO" id="GO:0043022">
    <property type="term" value="F:ribosome binding"/>
    <property type="evidence" value="ECO:0007669"/>
    <property type="project" value="TreeGrafter"/>
</dbReference>
<feature type="compositionally biased region" description="Low complexity" evidence="2">
    <location>
        <begin position="129"/>
        <end position="142"/>
    </location>
</feature>
<dbReference type="GO" id="GO:0008135">
    <property type="term" value="F:translation factor activity, RNA binding"/>
    <property type="evidence" value="ECO:0007669"/>
    <property type="project" value="TreeGrafter"/>
</dbReference>
<organism evidence="4 5">
    <name type="scientific">Leptidea sinapis</name>
    <dbReference type="NCBI Taxonomy" id="189913"/>
    <lineage>
        <taxon>Eukaryota</taxon>
        <taxon>Metazoa</taxon>
        <taxon>Ecdysozoa</taxon>
        <taxon>Arthropoda</taxon>
        <taxon>Hexapoda</taxon>
        <taxon>Insecta</taxon>
        <taxon>Pterygota</taxon>
        <taxon>Neoptera</taxon>
        <taxon>Endopterygota</taxon>
        <taxon>Lepidoptera</taxon>
        <taxon>Glossata</taxon>
        <taxon>Ditrysia</taxon>
        <taxon>Papilionoidea</taxon>
        <taxon>Pieridae</taxon>
        <taxon>Dismorphiinae</taxon>
        <taxon>Leptidea</taxon>
    </lineage>
</organism>
<dbReference type="InterPro" id="IPR034819">
    <property type="entry name" value="CPEB"/>
</dbReference>
<evidence type="ECO:0000313" key="4">
    <source>
        <dbReference type="EMBL" id="VVC94302.1"/>
    </source>
</evidence>
<accession>A0A5E4Q7M6</accession>
<feature type="compositionally biased region" description="Polar residues" evidence="2">
    <location>
        <begin position="145"/>
        <end position="161"/>
    </location>
</feature>
<dbReference type="GO" id="GO:0000900">
    <property type="term" value="F:mRNA regulatory element binding translation repressor activity"/>
    <property type="evidence" value="ECO:0007669"/>
    <property type="project" value="TreeGrafter"/>
</dbReference>
<dbReference type="GO" id="GO:0045202">
    <property type="term" value="C:synapse"/>
    <property type="evidence" value="ECO:0007669"/>
    <property type="project" value="TreeGrafter"/>
</dbReference>
<dbReference type="InterPro" id="IPR032296">
    <property type="entry name" value="CEBP_ZZ"/>
</dbReference>
<reference evidence="4 5" key="1">
    <citation type="submission" date="2017-07" db="EMBL/GenBank/DDBJ databases">
        <authorList>
            <person name="Talla V."/>
            <person name="Backstrom N."/>
        </authorList>
    </citation>
    <scope>NUCLEOTIDE SEQUENCE [LARGE SCALE GENOMIC DNA]</scope>
</reference>
<sequence length="190" mass="20850">MKSKEVQVIPWCVSDSNWVFGGSVRLEPSRTVFVGALHGMITNTQSGQDGSHSTTCTRTCEPSLLATWRYRRTMDPYLEDSMCSVCNLQQGPYFCREPVCFRYFCRSCWSWQHSSDNHKPLMRNFKQHSPTPSTSAPRSSPPGDQGSSLNGCSSSFTCVQNGSAGDGSPSAASGSSDPAPEDSSDWQSLR</sequence>
<dbReference type="GO" id="GO:0003730">
    <property type="term" value="F:mRNA 3'-UTR binding"/>
    <property type="evidence" value="ECO:0007669"/>
    <property type="project" value="InterPro"/>
</dbReference>
<evidence type="ECO:0000259" key="3">
    <source>
        <dbReference type="Pfam" id="PF16366"/>
    </source>
</evidence>
<dbReference type="PANTHER" id="PTHR12566">
    <property type="entry name" value="CYTOPLASMIC POLYADENYLATION ELEMENT BINDING PROTEIN CPEB"/>
    <property type="match status" value="1"/>
</dbReference>
<dbReference type="CDD" id="cd19757">
    <property type="entry name" value="Bbox1"/>
    <property type="match status" value="1"/>
</dbReference>
<name>A0A5E4Q7M6_9NEOP</name>
<evidence type="ECO:0000256" key="2">
    <source>
        <dbReference type="SAM" id="MobiDB-lite"/>
    </source>
</evidence>
<dbReference type="GO" id="GO:0043005">
    <property type="term" value="C:neuron projection"/>
    <property type="evidence" value="ECO:0007669"/>
    <property type="project" value="TreeGrafter"/>
</dbReference>